<reference evidence="2 3" key="1">
    <citation type="journal article" date="2015" name="Nature">
        <title>rRNA introns, odd ribosomes, and small enigmatic genomes across a large radiation of phyla.</title>
        <authorList>
            <person name="Brown C.T."/>
            <person name="Hug L.A."/>
            <person name="Thomas B.C."/>
            <person name="Sharon I."/>
            <person name="Castelle C.J."/>
            <person name="Singh A."/>
            <person name="Wilkins M.J."/>
            <person name="Williams K.H."/>
            <person name="Banfield J.F."/>
        </authorList>
    </citation>
    <scope>NUCLEOTIDE SEQUENCE [LARGE SCALE GENOMIC DNA]</scope>
</reference>
<gene>
    <name evidence="2" type="ORF">UU12_C0002G0008</name>
</gene>
<accession>A0A0G0VH30</accession>
<dbReference type="Proteomes" id="UP000034562">
    <property type="component" value="Unassembled WGS sequence"/>
</dbReference>
<sequence length="35" mass="3739">MCSRGLRKGAKRQKTNQETREGAVHVNNGGRGNGA</sequence>
<comment type="caution">
    <text evidence="2">The sequence shown here is derived from an EMBL/GenBank/DDBJ whole genome shotgun (WGS) entry which is preliminary data.</text>
</comment>
<dbReference type="AlphaFoldDB" id="A0A0G0VH30"/>
<feature type="region of interest" description="Disordered" evidence="1">
    <location>
        <begin position="1"/>
        <end position="35"/>
    </location>
</feature>
<name>A0A0G0VH30_9BACT</name>
<dbReference type="STRING" id="1618563.UU12_C0002G0008"/>
<evidence type="ECO:0000256" key="1">
    <source>
        <dbReference type="SAM" id="MobiDB-lite"/>
    </source>
</evidence>
<evidence type="ECO:0000313" key="3">
    <source>
        <dbReference type="Proteomes" id="UP000034562"/>
    </source>
</evidence>
<evidence type="ECO:0000313" key="2">
    <source>
        <dbReference type="EMBL" id="KKR71350.1"/>
    </source>
</evidence>
<protein>
    <submittedName>
        <fullName evidence="2">Uncharacterized protein</fullName>
    </submittedName>
</protein>
<organism evidence="2 3">
    <name type="scientific">Candidatus Woesebacteria bacterium GW2011_GWA2_40_7b</name>
    <dbReference type="NCBI Taxonomy" id="1618563"/>
    <lineage>
        <taxon>Bacteria</taxon>
        <taxon>Candidatus Woeseibacteriota</taxon>
    </lineage>
</organism>
<proteinExistence type="predicted"/>
<dbReference type="EMBL" id="LBZK01000002">
    <property type="protein sequence ID" value="KKR71350.1"/>
    <property type="molecule type" value="Genomic_DNA"/>
</dbReference>
<feature type="compositionally biased region" description="Basic residues" evidence="1">
    <location>
        <begin position="1"/>
        <end position="14"/>
    </location>
</feature>